<gene>
    <name evidence="2" type="ordered locus">Hore_18560</name>
</gene>
<keyword evidence="1" id="KW-1133">Transmembrane helix</keyword>
<reference evidence="2 3" key="1">
    <citation type="journal article" date="2009" name="PLoS ONE">
        <title>Genome analysis of the anaerobic thermohalophilic bacterium Halothermothrix orenii.</title>
        <authorList>
            <person name="Mavromatis K."/>
            <person name="Ivanova N."/>
            <person name="Anderson I."/>
            <person name="Lykidis A."/>
            <person name="Hooper S.D."/>
            <person name="Sun H."/>
            <person name="Kunin V."/>
            <person name="Lapidus A."/>
            <person name="Hugenholtz P."/>
            <person name="Patel B."/>
            <person name="Kyrpides N.C."/>
        </authorList>
    </citation>
    <scope>NUCLEOTIDE SEQUENCE [LARGE SCALE GENOMIC DNA]</scope>
    <source>
        <strain evidence="3">H 168 / OCM 544 / DSM 9562</strain>
    </source>
</reference>
<accession>B8CZ86</accession>
<dbReference type="EMBL" id="CP001098">
    <property type="protein sequence ID" value="ACL70605.1"/>
    <property type="molecule type" value="Genomic_DNA"/>
</dbReference>
<protein>
    <submittedName>
        <fullName evidence="2">Uncharacterized protein</fullName>
    </submittedName>
</protein>
<dbReference type="AlphaFoldDB" id="B8CZ86"/>
<organism evidence="2 3">
    <name type="scientific">Halothermothrix orenii (strain H 168 / OCM 544 / DSM 9562)</name>
    <dbReference type="NCBI Taxonomy" id="373903"/>
    <lineage>
        <taxon>Bacteria</taxon>
        <taxon>Bacillati</taxon>
        <taxon>Bacillota</taxon>
        <taxon>Clostridia</taxon>
        <taxon>Halanaerobiales</taxon>
        <taxon>Halothermotrichaceae</taxon>
        <taxon>Halothermothrix</taxon>
    </lineage>
</organism>
<evidence type="ECO:0000256" key="1">
    <source>
        <dbReference type="SAM" id="Phobius"/>
    </source>
</evidence>
<dbReference type="KEGG" id="hor:Hore_18560"/>
<feature type="transmembrane region" description="Helical" evidence="1">
    <location>
        <begin position="7"/>
        <end position="28"/>
    </location>
</feature>
<keyword evidence="3" id="KW-1185">Reference proteome</keyword>
<keyword evidence="1" id="KW-0472">Membrane</keyword>
<proteinExistence type="predicted"/>
<dbReference type="STRING" id="373903.Hore_18560"/>
<evidence type="ECO:0000313" key="3">
    <source>
        <dbReference type="Proteomes" id="UP000000719"/>
    </source>
</evidence>
<dbReference type="HOGENOM" id="CLU_2522939_0_0_9"/>
<keyword evidence="1" id="KW-0812">Transmembrane</keyword>
<name>B8CZ86_HALOH</name>
<dbReference type="Proteomes" id="UP000000719">
    <property type="component" value="Chromosome"/>
</dbReference>
<feature type="transmembrane region" description="Helical" evidence="1">
    <location>
        <begin position="34"/>
        <end position="53"/>
    </location>
</feature>
<feature type="transmembrane region" description="Helical" evidence="1">
    <location>
        <begin position="65"/>
        <end position="83"/>
    </location>
</feature>
<sequence length="84" mass="9776">MREGIQLNVTALIISIIVVLIAIIYNYLFWYNDLIIFPLILGGFIYYGTSLIYKEVSLYQVLIKVGWKLVIVLTVYLTIKIIYL</sequence>
<evidence type="ECO:0000313" key="2">
    <source>
        <dbReference type="EMBL" id="ACL70605.1"/>
    </source>
</evidence>